<dbReference type="EMBL" id="CAJFCJ010000007">
    <property type="protein sequence ID" value="CAD5116967.1"/>
    <property type="molecule type" value="Genomic_DNA"/>
</dbReference>
<name>A0A7I8VLT0_9ANNE</name>
<dbReference type="Proteomes" id="UP000549394">
    <property type="component" value="Unassembled WGS sequence"/>
</dbReference>
<proteinExistence type="predicted"/>
<evidence type="ECO:0000313" key="1">
    <source>
        <dbReference type="EMBL" id="CAD5116967.1"/>
    </source>
</evidence>
<organism evidence="1 2">
    <name type="scientific">Dimorphilus gyrociliatus</name>
    <dbReference type="NCBI Taxonomy" id="2664684"/>
    <lineage>
        <taxon>Eukaryota</taxon>
        <taxon>Metazoa</taxon>
        <taxon>Spiralia</taxon>
        <taxon>Lophotrochozoa</taxon>
        <taxon>Annelida</taxon>
        <taxon>Polychaeta</taxon>
        <taxon>Polychaeta incertae sedis</taxon>
        <taxon>Dinophilidae</taxon>
        <taxon>Dimorphilus</taxon>
    </lineage>
</organism>
<keyword evidence="2" id="KW-1185">Reference proteome</keyword>
<reference evidence="1 2" key="1">
    <citation type="submission" date="2020-08" db="EMBL/GenBank/DDBJ databases">
        <authorList>
            <person name="Hejnol A."/>
        </authorList>
    </citation>
    <scope>NUCLEOTIDE SEQUENCE [LARGE SCALE GENOMIC DNA]</scope>
</reference>
<comment type="caution">
    <text evidence="1">The sequence shown here is derived from an EMBL/GenBank/DDBJ whole genome shotgun (WGS) entry which is preliminary data.</text>
</comment>
<accession>A0A7I8VLT0</accession>
<evidence type="ECO:0000313" key="2">
    <source>
        <dbReference type="Proteomes" id="UP000549394"/>
    </source>
</evidence>
<sequence>MKKKKFLSEIQQELEMQRRLWSSEISRLTEGVTINNNERSSKPTLIIGKSPGEVLFKAFFDVREYEEGEVLVNIDRILNKVVVTAVKRIGDLTKTLVQKVNLPKYADPINMSKNINYNGILEVTIPILYHFPNQKWINNDTNYYMKKINKQKKKEYYALEITVNLESYWQASKVDIEIIDDKTLLITAFTENGDKVLKRRYILPKKSDMDRISAEINDECHITVYVPFIIV</sequence>
<gene>
    <name evidence="1" type="ORF">DGYR_LOCUS5544</name>
</gene>
<protein>
    <submittedName>
        <fullName evidence="1">Uncharacterized protein</fullName>
    </submittedName>
</protein>
<dbReference type="AlphaFoldDB" id="A0A7I8VLT0"/>